<comment type="caution">
    <text evidence="3">The sequence shown here is derived from an EMBL/GenBank/DDBJ whole genome shotgun (WGS) entry which is preliminary data.</text>
</comment>
<feature type="region of interest" description="Disordered" evidence="1">
    <location>
        <begin position="1"/>
        <end position="29"/>
    </location>
</feature>
<dbReference type="OrthoDB" id="425014at2759"/>
<evidence type="ECO:0000313" key="3">
    <source>
        <dbReference type="EMBL" id="VDI15594.1"/>
    </source>
</evidence>
<feature type="domain" description="Reverse transcriptase" evidence="2">
    <location>
        <begin position="184"/>
        <end position="331"/>
    </location>
</feature>
<gene>
    <name evidence="3" type="ORF">MGAL_10B047111</name>
</gene>
<dbReference type="PANTHER" id="PTHR47027:SF20">
    <property type="entry name" value="REVERSE TRANSCRIPTASE-LIKE PROTEIN WITH RNA-DIRECTED DNA POLYMERASE DOMAIN"/>
    <property type="match status" value="1"/>
</dbReference>
<dbReference type="InterPro" id="IPR000477">
    <property type="entry name" value="RT_dom"/>
</dbReference>
<evidence type="ECO:0000313" key="4">
    <source>
        <dbReference type="Proteomes" id="UP000596742"/>
    </source>
</evidence>
<dbReference type="PANTHER" id="PTHR47027">
    <property type="entry name" value="REVERSE TRANSCRIPTASE DOMAIN-CONTAINING PROTEIN"/>
    <property type="match status" value="1"/>
</dbReference>
<name>A0A8B6D8P1_MYTGA</name>
<protein>
    <recommendedName>
        <fullName evidence="2">Reverse transcriptase domain-containing protein</fullName>
    </recommendedName>
</protein>
<reference evidence="3" key="1">
    <citation type="submission" date="2018-11" db="EMBL/GenBank/DDBJ databases">
        <authorList>
            <person name="Alioto T."/>
            <person name="Alioto T."/>
        </authorList>
    </citation>
    <scope>NUCLEOTIDE SEQUENCE</scope>
</reference>
<evidence type="ECO:0000259" key="2">
    <source>
        <dbReference type="Pfam" id="PF00078"/>
    </source>
</evidence>
<organism evidence="3 4">
    <name type="scientific">Mytilus galloprovincialis</name>
    <name type="common">Mediterranean mussel</name>
    <dbReference type="NCBI Taxonomy" id="29158"/>
    <lineage>
        <taxon>Eukaryota</taxon>
        <taxon>Metazoa</taxon>
        <taxon>Spiralia</taxon>
        <taxon>Lophotrochozoa</taxon>
        <taxon>Mollusca</taxon>
        <taxon>Bivalvia</taxon>
        <taxon>Autobranchia</taxon>
        <taxon>Pteriomorphia</taxon>
        <taxon>Mytilida</taxon>
        <taxon>Mytiloidea</taxon>
        <taxon>Mytilidae</taxon>
        <taxon>Mytilinae</taxon>
        <taxon>Mytilus</taxon>
    </lineage>
</organism>
<evidence type="ECO:0000256" key="1">
    <source>
        <dbReference type="SAM" id="MobiDB-lite"/>
    </source>
</evidence>
<feature type="compositionally biased region" description="Basic residues" evidence="1">
    <location>
        <begin position="18"/>
        <end position="29"/>
    </location>
</feature>
<dbReference type="Pfam" id="PF00078">
    <property type="entry name" value="RVT_1"/>
    <property type="match status" value="1"/>
</dbReference>
<proteinExistence type="predicted"/>
<feature type="compositionally biased region" description="Polar residues" evidence="1">
    <location>
        <begin position="1"/>
        <end position="16"/>
    </location>
</feature>
<dbReference type="Proteomes" id="UP000596742">
    <property type="component" value="Unassembled WGS sequence"/>
</dbReference>
<accession>A0A8B6D8P1</accession>
<dbReference type="AlphaFoldDB" id="A0A8B6D8P1"/>
<sequence length="394" mass="45303">MWKQDTQNYELKNGMQTAKRRVRSAQRRAHASQRIALTEKIMKSSQSDNKLFHKLIQNQRRSDTSNPDIMVFNKNALENPEEISDGWRDYFSELFNNDIENEIGAEKLHLVKIQNEIIEFIEKENLQPIERATVDEVTSSICKMKTGKSPDVNGISSEHFKYGPEEIIPYIVFIINLIFDNLDVPEKNEIWNSYFSIKNRQRQEVPRKLQGLSGEVKVTQGVRQGAKLSTMLYKRYNNNILKALERSEIGAEIGNIKVMAPTCADDIAVLAENQHEVQALLDIVENCTKRDLVTINPNKSDLVPITKCQSNFSVYLGKDEITQKSETKHLGLIRNSKNKLNTEDRLKLARKTLYALLEPGLHARKGMSPIVAYKNMENICHTTSIIWNRSNEFH</sequence>
<dbReference type="EMBL" id="UYJE01002995">
    <property type="protein sequence ID" value="VDI15594.1"/>
    <property type="molecule type" value="Genomic_DNA"/>
</dbReference>
<keyword evidence="4" id="KW-1185">Reference proteome</keyword>